<keyword evidence="1" id="KW-0175">Coiled coil</keyword>
<feature type="region of interest" description="Disordered" evidence="2">
    <location>
        <begin position="160"/>
        <end position="191"/>
    </location>
</feature>
<dbReference type="Gene3D" id="1.10.287.1490">
    <property type="match status" value="1"/>
</dbReference>
<dbReference type="EMBL" id="LCWF01000171">
    <property type="protein sequence ID" value="KKY15867.1"/>
    <property type="molecule type" value="Genomic_DNA"/>
</dbReference>
<feature type="compositionally biased region" description="Basic and acidic residues" evidence="2">
    <location>
        <begin position="108"/>
        <end position="128"/>
    </location>
</feature>
<feature type="region of interest" description="Disordered" evidence="2">
    <location>
        <begin position="62"/>
        <end position="84"/>
    </location>
</feature>
<feature type="region of interest" description="Disordered" evidence="2">
    <location>
        <begin position="1"/>
        <end position="39"/>
    </location>
</feature>
<feature type="coiled-coil region" evidence="1">
    <location>
        <begin position="486"/>
        <end position="535"/>
    </location>
</feature>
<dbReference type="Proteomes" id="UP000053317">
    <property type="component" value="Unassembled WGS sequence"/>
</dbReference>
<protein>
    <submittedName>
        <fullName evidence="3">Putative spindle pole body associated protein</fullName>
    </submittedName>
</protein>
<dbReference type="OrthoDB" id="3911405at2759"/>
<gene>
    <name evidence="3" type="ORF">UCRPC4_g06053</name>
</gene>
<keyword evidence="4" id="KW-1185">Reference proteome</keyword>
<dbReference type="PANTHER" id="PTHR34707">
    <property type="entry name" value="VIMENTIN-TYPE INTERMEDIATE FILAMENT-ASSOCIATED COILED-COIL PROTEIN"/>
    <property type="match status" value="1"/>
</dbReference>
<dbReference type="GO" id="GO:0045098">
    <property type="term" value="C:type III intermediate filament"/>
    <property type="evidence" value="ECO:0007669"/>
    <property type="project" value="TreeGrafter"/>
</dbReference>
<name>A0A0G2DYD3_PHACM</name>
<organism evidence="3 4">
    <name type="scientific">Phaeomoniella chlamydospora</name>
    <name type="common">Phaeoacremonium chlamydosporum</name>
    <dbReference type="NCBI Taxonomy" id="158046"/>
    <lineage>
        <taxon>Eukaryota</taxon>
        <taxon>Fungi</taxon>
        <taxon>Dikarya</taxon>
        <taxon>Ascomycota</taxon>
        <taxon>Pezizomycotina</taxon>
        <taxon>Eurotiomycetes</taxon>
        <taxon>Chaetothyriomycetidae</taxon>
        <taxon>Phaeomoniellales</taxon>
        <taxon>Phaeomoniellaceae</taxon>
        <taxon>Phaeomoniella</taxon>
    </lineage>
</organism>
<feature type="compositionally biased region" description="Polar residues" evidence="2">
    <location>
        <begin position="235"/>
        <end position="256"/>
    </location>
</feature>
<proteinExistence type="predicted"/>
<evidence type="ECO:0000313" key="4">
    <source>
        <dbReference type="Proteomes" id="UP000053317"/>
    </source>
</evidence>
<comment type="caution">
    <text evidence="3">The sequence shown here is derived from an EMBL/GenBank/DDBJ whole genome shotgun (WGS) entry which is preliminary data.</text>
</comment>
<dbReference type="PANTHER" id="PTHR34707:SF1">
    <property type="entry name" value="VIMENTIN-TYPE INTERMEDIATE FILAMENT-ASSOCIATED COILED-COIL PROTEIN"/>
    <property type="match status" value="1"/>
</dbReference>
<reference evidence="3 4" key="1">
    <citation type="submission" date="2015-05" db="EMBL/GenBank/DDBJ databases">
        <title>Distinctive expansion of gene families associated with plant cell wall degradation and secondary metabolism in the genomes of grapevine trunk pathogens.</title>
        <authorList>
            <person name="Lawrence D.P."/>
            <person name="Travadon R."/>
            <person name="Rolshausen P.E."/>
            <person name="Baumgartner K."/>
        </authorList>
    </citation>
    <scope>NUCLEOTIDE SEQUENCE [LARGE SCALE GENOMIC DNA]</scope>
    <source>
        <strain evidence="3">UCRPC4</strain>
    </source>
</reference>
<dbReference type="AlphaFoldDB" id="A0A0G2DYD3"/>
<evidence type="ECO:0000256" key="1">
    <source>
        <dbReference type="SAM" id="Coils"/>
    </source>
</evidence>
<reference evidence="3 4" key="2">
    <citation type="submission" date="2015-05" db="EMBL/GenBank/DDBJ databases">
        <authorList>
            <person name="Morales-Cruz A."/>
            <person name="Amrine K.C."/>
            <person name="Cantu D."/>
        </authorList>
    </citation>
    <scope>NUCLEOTIDE SEQUENCE [LARGE SCALE GENOMIC DNA]</scope>
    <source>
        <strain evidence="3">UCRPC4</strain>
    </source>
</reference>
<feature type="region of interest" description="Disordered" evidence="2">
    <location>
        <begin position="97"/>
        <end position="129"/>
    </location>
</feature>
<evidence type="ECO:0000256" key="2">
    <source>
        <dbReference type="SAM" id="MobiDB-lite"/>
    </source>
</evidence>
<feature type="coiled-coil region" evidence="1">
    <location>
        <begin position="267"/>
        <end position="294"/>
    </location>
</feature>
<feature type="region of interest" description="Disordered" evidence="2">
    <location>
        <begin position="213"/>
        <end position="263"/>
    </location>
</feature>
<sequence>MPPPLIETSPIPTSHADIGHSTLEHNDGDDFSLGSVDGPDDFTENLVEYVDGRRELESAIHRMGRHQPKPNPLRRRESATEENDLTDEIVEYMNGMRGTPRQKTWGGEGREKVERVAPDDADSTREDGPTEFTRFIDSYVGKPLAAKAAEEEKAAAAAAKKAADTAAAQNTTNPERKHSLQPTVSDESENRQHEISHFIDGIFGGPLLERDYTAPLPTSADDTVPLPQPPEHVTNGRTNGKTGQAQAHAQIQSQPRVKTPSPVHLESDSMLAQMEAMQKQLAEMQERLAERDTQIAQRDNEIKSLRIQLTQRTTAMNELEEWCADNDEAQVQDLKRKITQKDSTITHLQQTLEGHNKEIDGLRHDVSVRDDAIKALQDLNQKRLAKHNSVIKAKDEKFKAALDMISNRHRLAIEAQQAVHKKETNLLRQELSNTQSVTEIEAQRVEYEKETKSLRQQLSHIQSTWSHQTEKLNTQAQKLVAQKSTIKSLQSRIQTMESASKELDIQISQRIAKREEHWEKKMKELQKEKEKMGRVLMREWGRQECGQGEGGIQPYRYKFVSR</sequence>
<accession>A0A0G2DYD3</accession>
<evidence type="ECO:0000313" key="3">
    <source>
        <dbReference type="EMBL" id="KKY15867.1"/>
    </source>
</evidence>